<gene>
    <name evidence="3" type="ORF">CUMW_282460</name>
</gene>
<accession>A0A2H5N2V6</accession>
<feature type="transmembrane region" description="Helical" evidence="2">
    <location>
        <begin position="269"/>
        <end position="289"/>
    </location>
</feature>
<evidence type="ECO:0000256" key="2">
    <source>
        <dbReference type="SAM" id="Phobius"/>
    </source>
</evidence>
<keyword evidence="2" id="KW-1133">Transmembrane helix</keyword>
<sequence length="428" mass="48128">MKPPKASIYIFSSCELVVNSSSFDEVRKMTESNTIQLSNGVQKTKIYFRGDDEEIINLKSLPAKIHSGFLKKVDLIGCSKLEKLPQILQILFSAGIEYCTPPLQNQDSRDRSHRTHLLTTEAELGSTSPPLSPSHSSLLLRSPSYSSSPPRSPSWAKPRPLHSPWPPPSWAQPHPPHQLQDVDLEWIFVITNFVLEIPSAVFDQLSSARKPQYVLLGMLLSFAALVVCLVELIYTCQKQKVVWRWKGTLPWPWFYYRSRNRPFGNFKDIIGLVCALCQCIFAAIHYSFARRHADSPIKICFWPLVFAFGLLCSKVLAKAKGLHPRKLAHEQWPTLRIQHKEGVVGVDVHRNQAATVEGERAKARLAASPRPHPWMRWSLGVTTLEIALSAAQDSLEGLEEQWTVSRGNTPSSTVATKALIQEQANNSP</sequence>
<evidence type="ECO:0000313" key="3">
    <source>
        <dbReference type="EMBL" id="GAY34257.1"/>
    </source>
</evidence>
<dbReference type="Proteomes" id="UP000236630">
    <property type="component" value="Unassembled WGS sequence"/>
</dbReference>
<feature type="transmembrane region" description="Helical" evidence="2">
    <location>
        <begin position="213"/>
        <end position="234"/>
    </location>
</feature>
<dbReference type="AlphaFoldDB" id="A0A2H5N2V6"/>
<dbReference type="PANTHER" id="PTHR48473">
    <property type="entry name" value="TIR DOMAIN-CONTAINING PROTEIN"/>
    <property type="match status" value="1"/>
</dbReference>
<evidence type="ECO:0000313" key="4">
    <source>
        <dbReference type="Proteomes" id="UP000236630"/>
    </source>
</evidence>
<name>A0A2H5N2V6_CITUN</name>
<feature type="region of interest" description="Disordered" evidence="1">
    <location>
        <begin position="120"/>
        <end position="160"/>
    </location>
</feature>
<proteinExistence type="predicted"/>
<dbReference type="PANTHER" id="PTHR48473:SF1">
    <property type="entry name" value="TIR DOMAIN-CONTAINING PROTEIN"/>
    <property type="match status" value="1"/>
</dbReference>
<feature type="transmembrane region" description="Helical" evidence="2">
    <location>
        <begin position="295"/>
        <end position="317"/>
    </location>
</feature>
<feature type="compositionally biased region" description="Low complexity" evidence="1">
    <location>
        <begin position="126"/>
        <end position="149"/>
    </location>
</feature>
<keyword evidence="4" id="KW-1185">Reference proteome</keyword>
<comment type="caution">
    <text evidence="3">The sequence shown here is derived from an EMBL/GenBank/DDBJ whole genome shotgun (WGS) entry which is preliminary data.</text>
</comment>
<keyword evidence="2" id="KW-0472">Membrane</keyword>
<keyword evidence="2" id="KW-0812">Transmembrane</keyword>
<dbReference type="EMBL" id="BDQV01003231">
    <property type="protein sequence ID" value="GAY34257.1"/>
    <property type="molecule type" value="Genomic_DNA"/>
</dbReference>
<protein>
    <submittedName>
        <fullName evidence="3">Uncharacterized protein</fullName>
    </submittedName>
</protein>
<feature type="non-terminal residue" evidence="3">
    <location>
        <position position="428"/>
    </location>
</feature>
<evidence type="ECO:0000256" key="1">
    <source>
        <dbReference type="SAM" id="MobiDB-lite"/>
    </source>
</evidence>
<reference evidence="3 4" key="1">
    <citation type="journal article" date="2017" name="Front. Genet.">
        <title>Draft sequencing of the heterozygous diploid genome of Satsuma (Citrus unshiu Marc.) using a hybrid assembly approach.</title>
        <authorList>
            <person name="Shimizu T."/>
            <person name="Tanizawa Y."/>
            <person name="Mochizuki T."/>
            <person name="Nagasaki H."/>
            <person name="Yoshioka T."/>
            <person name="Toyoda A."/>
            <person name="Fujiyama A."/>
            <person name="Kaminuma E."/>
            <person name="Nakamura Y."/>
        </authorList>
    </citation>
    <scope>NUCLEOTIDE SEQUENCE [LARGE SCALE GENOMIC DNA]</scope>
    <source>
        <strain evidence="4">cv. Miyagawa wase</strain>
    </source>
</reference>
<organism evidence="3 4">
    <name type="scientific">Citrus unshiu</name>
    <name type="common">Satsuma mandarin</name>
    <name type="synonym">Citrus nobilis var. unshiu</name>
    <dbReference type="NCBI Taxonomy" id="55188"/>
    <lineage>
        <taxon>Eukaryota</taxon>
        <taxon>Viridiplantae</taxon>
        <taxon>Streptophyta</taxon>
        <taxon>Embryophyta</taxon>
        <taxon>Tracheophyta</taxon>
        <taxon>Spermatophyta</taxon>
        <taxon>Magnoliopsida</taxon>
        <taxon>eudicotyledons</taxon>
        <taxon>Gunneridae</taxon>
        <taxon>Pentapetalae</taxon>
        <taxon>rosids</taxon>
        <taxon>malvids</taxon>
        <taxon>Sapindales</taxon>
        <taxon>Rutaceae</taxon>
        <taxon>Aurantioideae</taxon>
        <taxon>Citrus</taxon>
    </lineage>
</organism>